<dbReference type="InterPro" id="IPR035371">
    <property type="entry name" value="Nrap_D6"/>
</dbReference>
<dbReference type="Proteomes" id="UP001212152">
    <property type="component" value="Unassembled WGS sequence"/>
</dbReference>
<protein>
    <recommendedName>
        <fullName evidence="5">U3 small nucleolar RNA-associated protein 22</fullName>
    </recommendedName>
</protein>
<organism evidence="13 14">
    <name type="scientific">Geranomyces variabilis</name>
    <dbReference type="NCBI Taxonomy" id="109894"/>
    <lineage>
        <taxon>Eukaryota</taxon>
        <taxon>Fungi</taxon>
        <taxon>Fungi incertae sedis</taxon>
        <taxon>Chytridiomycota</taxon>
        <taxon>Chytridiomycota incertae sedis</taxon>
        <taxon>Chytridiomycetes</taxon>
        <taxon>Spizellomycetales</taxon>
        <taxon>Powellomycetaceae</taxon>
        <taxon>Geranomyces</taxon>
    </lineage>
</organism>
<dbReference type="GO" id="GO:0032545">
    <property type="term" value="C:CURI complex"/>
    <property type="evidence" value="ECO:0007669"/>
    <property type="project" value="TreeGrafter"/>
</dbReference>
<evidence type="ECO:0000259" key="9">
    <source>
        <dbReference type="Pfam" id="PF17404"/>
    </source>
</evidence>
<dbReference type="EMBL" id="JADGJQ010000041">
    <property type="protein sequence ID" value="KAJ3176428.1"/>
    <property type="molecule type" value="Genomic_DNA"/>
</dbReference>
<evidence type="ECO:0000256" key="3">
    <source>
        <dbReference type="ARBA" id="ARBA00022884"/>
    </source>
</evidence>
<dbReference type="GO" id="GO:0034456">
    <property type="term" value="C:UTP-C complex"/>
    <property type="evidence" value="ECO:0007669"/>
    <property type="project" value="TreeGrafter"/>
</dbReference>
<dbReference type="GO" id="GO:0006364">
    <property type="term" value="P:rRNA processing"/>
    <property type="evidence" value="ECO:0007669"/>
    <property type="project" value="UniProtKB-KW"/>
</dbReference>
<dbReference type="Gene3D" id="1.10.1410.10">
    <property type="match status" value="2"/>
</dbReference>
<feature type="domain" description="Nrap protein" evidence="12">
    <location>
        <begin position="1095"/>
        <end position="1236"/>
    </location>
</feature>
<evidence type="ECO:0000256" key="6">
    <source>
        <dbReference type="SAM" id="MobiDB-lite"/>
    </source>
</evidence>
<keyword evidence="14" id="KW-1185">Reference proteome</keyword>
<gene>
    <name evidence="13" type="ORF">HDU87_005297</name>
</gene>
<proteinExistence type="inferred from homology"/>
<sequence length="1241" mass="136474">MSALKRKAVAAPSSASLAKKQQKKTAIAPAPAPVAFVDPYIDPSDNEDDSDEDEESDSNGANAVPDFVEESDSAADEEQDGSADEDEADEADDVAGPTKRKRPATGNDDLYKAPTNDEMHQLKETGDLFKSNLFKLQIDELLSNVRVDQTKMAPLDKILRKIKESLDTLEDMPDLPLSEAVPKMKALGVAIPFPSPPPPADAQYKFGFKRPTKVFIVGSYLLKAVSRSPSGTNVDMAVQMPDSLFTEKDSVNYRYFYKRAYFVAVLAAELRKQRKELGIKLEFEAFQGDSRRPVLVIRSAGKGGDYDFSKLGFAIRILVTIPQTLFTPARLAPGRNNVRPAYLGGEAPASATPAPTPRYNAALLQDTAFVAHMNLLHHHATTCGGFREACILAKVWLTQRGFSGATAGFSGFLFSMLLGYLLRTNDKHGGRRLGNSFSSYQLLKVTMEFIANHDFDAEPVFMTPDGKPLAGAEEFSAQAFRTAYDVVMVDPSGRINLAAGMTRAALDELQYEARRTSEMFRDVNNDHFDALFLRKVDVLHLRYDNVARIAAVESPPAAYSTSVTLDYPTVHEFLISHVPSVLKRALNKRVSLVSVHTTALPTWSIGDKPASHAALETPFHVGLMLKGEESLALLELGPSADDQEAAEAFRNLWGPKSELRRFKDGSIAESVLFDGDGTLESRSLIVGQMLAYLVQLHAGVSKDGVTCWAGQLNKFLRAPGIKMQVASYQGVMDAYNKFTRNLRHLEGLPLSVTQTVTCAEGLRYTSVFVPQPRLLEADAAVDAYRPYYEPLDVVIEFESSPRWPGDLRAIELTKRAFYIKIAELFMEQHPGHRATVSTGSGRHVLDSGFVEVTTDAGYTFRCTIHHEREHQILENAIAEPSVDPEKADYNHALALAQYEKTFVRQPRHSTRMQNLCLRFPHLPQTVRLVKRWLAAHLLSPQIAPELIEIICAKQFVDSAPFSVPSSGLVGFLRTLDLLGSHDWRREPLIVELEKGEMTGECRSRIAAAFRSSRGFAPDGSVIMDGQAARPQNPALWVATEMDVDGKWWGMNTPGVVIVERIKGLATAALGHVEGLIANGGSEKSIAKLFTAVPRGYDAFLRLDSAKLPRFRESLSYDPPKLSTFKNLVALKDRELALLSEIDPAELFVSDLTAAFGDSALFFHDRYGGDVVGVVWNPLVMAEGPWKVDLKFNAAPLDEAEEDGAEAGRSGKSKLKVKPNALAMVAEMQRIGEGLVLGVDLC</sequence>
<comment type="caution">
    <text evidence="13">The sequence shown here is derived from an EMBL/GenBank/DDBJ whole genome shotgun (WGS) entry which is preliminary data.</text>
</comment>
<dbReference type="PANTHER" id="PTHR17972:SF0">
    <property type="entry name" value="NUCLEOLAR PROTEIN 6"/>
    <property type="match status" value="1"/>
</dbReference>
<keyword evidence="4 5" id="KW-0539">Nucleus</keyword>
<name>A0AAD5XRD0_9FUNG</name>
<dbReference type="InterPro" id="IPR035370">
    <property type="entry name" value="Nrap_D5"/>
</dbReference>
<keyword evidence="5" id="KW-0687">Ribonucleoprotein</keyword>
<evidence type="ECO:0000256" key="2">
    <source>
        <dbReference type="ARBA" id="ARBA00006674"/>
    </source>
</evidence>
<dbReference type="Pfam" id="PF17405">
    <property type="entry name" value="Nrap_D4"/>
    <property type="match status" value="1"/>
</dbReference>
<dbReference type="Pfam" id="PF17403">
    <property type="entry name" value="Nrap_D2"/>
    <property type="match status" value="1"/>
</dbReference>
<dbReference type="Pfam" id="PF17404">
    <property type="entry name" value="Nrap_D3"/>
    <property type="match status" value="1"/>
</dbReference>
<dbReference type="InterPro" id="IPR035082">
    <property type="entry name" value="Nrap_D1"/>
</dbReference>
<dbReference type="AlphaFoldDB" id="A0AAD5XRD0"/>
<dbReference type="Gene3D" id="3.30.70.3030">
    <property type="match status" value="1"/>
</dbReference>
<dbReference type="GO" id="GO:0003723">
    <property type="term" value="F:RNA binding"/>
    <property type="evidence" value="ECO:0007669"/>
    <property type="project" value="UniProtKB-KW"/>
</dbReference>
<evidence type="ECO:0000256" key="1">
    <source>
        <dbReference type="ARBA" id="ARBA00004604"/>
    </source>
</evidence>
<dbReference type="Pfam" id="PF17407">
    <property type="entry name" value="Nrap_D6"/>
    <property type="match status" value="1"/>
</dbReference>
<feature type="domain" description="Nrap protein" evidence="9">
    <location>
        <begin position="541"/>
        <end position="698"/>
    </location>
</feature>
<evidence type="ECO:0000259" key="7">
    <source>
        <dbReference type="Pfam" id="PF03813"/>
    </source>
</evidence>
<feature type="compositionally biased region" description="Acidic residues" evidence="6">
    <location>
        <begin position="44"/>
        <end position="57"/>
    </location>
</feature>
<feature type="region of interest" description="Disordered" evidence="6">
    <location>
        <begin position="1"/>
        <end position="115"/>
    </location>
</feature>
<keyword evidence="5" id="KW-0690">Ribosome biogenesis</keyword>
<comment type="subcellular location">
    <subcellularLocation>
        <location evidence="1 5">Nucleus</location>
        <location evidence="1 5">Nucleolus</location>
    </subcellularLocation>
</comment>
<dbReference type="GO" id="GO:0006409">
    <property type="term" value="P:tRNA export from nucleus"/>
    <property type="evidence" value="ECO:0007669"/>
    <property type="project" value="TreeGrafter"/>
</dbReference>
<accession>A0AAD5XRD0</accession>
<dbReference type="Pfam" id="PF17406">
    <property type="entry name" value="Nrap_D5"/>
    <property type="match status" value="1"/>
</dbReference>
<dbReference type="Pfam" id="PF03813">
    <property type="entry name" value="Nrap"/>
    <property type="match status" value="1"/>
</dbReference>
<feature type="compositionally biased region" description="Acidic residues" evidence="6">
    <location>
        <begin position="67"/>
        <end position="93"/>
    </location>
</feature>
<feature type="domain" description="Nrap protein" evidence="10">
    <location>
        <begin position="723"/>
        <end position="916"/>
    </location>
</feature>
<dbReference type="InterPro" id="IPR035367">
    <property type="entry name" value="Nrap_D2"/>
</dbReference>
<evidence type="ECO:0000256" key="4">
    <source>
        <dbReference type="ARBA" id="ARBA00023242"/>
    </source>
</evidence>
<keyword evidence="5" id="KW-0698">rRNA processing</keyword>
<keyword evidence="3 5" id="KW-0694">RNA-binding</keyword>
<dbReference type="InterPro" id="IPR035368">
    <property type="entry name" value="Nrap_D3"/>
</dbReference>
<evidence type="ECO:0000313" key="13">
    <source>
        <dbReference type="EMBL" id="KAJ3176428.1"/>
    </source>
</evidence>
<feature type="domain" description="Nrap protein" evidence="8">
    <location>
        <begin position="386"/>
        <end position="535"/>
    </location>
</feature>
<evidence type="ECO:0000259" key="8">
    <source>
        <dbReference type="Pfam" id="PF17403"/>
    </source>
</evidence>
<evidence type="ECO:0000259" key="12">
    <source>
        <dbReference type="Pfam" id="PF17407"/>
    </source>
</evidence>
<dbReference type="InterPro" id="IPR035369">
    <property type="entry name" value="Nrap_D4"/>
</dbReference>
<dbReference type="GO" id="GO:0032040">
    <property type="term" value="C:small-subunit processome"/>
    <property type="evidence" value="ECO:0007669"/>
    <property type="project" value="TreeGrafter"/>
</dbReference>
<comment type="similarity">
    <text evidence="2 5">Belongs to the NRAP family.</text>
</comment>
<reference evidence="13" key="1">
    <citation type="submission" date="2020-05" db="EMBL/GenBank/DDBJ databases">
        <title>Phylogenomic resolution of chytrid fungi.</title>
        <authorList>
            <person name="Stajich J.E."/>
            <person name="Amses K."/>
            <person name="Simmons R."/>
            <person name="Seto K."/>
            <person name="Myers J."/>
            <person name="Bonds A."/>
            <person name="Quandt C.A."/>
            <person name="Barry K."/>
            <person name="Liu P."/>
            <person name="Grigoriev I."/>
            <person name="Longcore J.E."/>
            <person name="James T.Y."/>
        </authorList>
    </citation>
    <scope>NUCLEOTIDE SEQUENCE</scope>
    <source>
        <strain evidence="13">JEL0379</strain>
    </source>
</reference>
<feature type="domain" description="Nrap protein" evidence="7">
    <location>
        <begin position="234"/>
        <end position="380"/>
    </location>
</feature>
<feature type="domain" description="Nrap protein" evidence="11">
    <location>
        <begin position="919"/>
        <end position="1090"/>
    </location>
</feature>
<dbReference type="InterPro" id="IPR005554">
    <property type="entry name" value="NOL6/Upt22"/>
</dbReference>
<evidence type="ECO:0000256" key="5">
    <source>
        <dbReference type="RuleBase" id="RU364032"/>
    </source>
</evidence>
<feature type="compositionally biased region" description="Low complexity" evidence="6">
    <location>
        <begin position="9"/>
        <end position="35"/>
    </location>
</feature>
<evidence type="ECO:0000259" key="11">
    <source>
        <dbReference type="Pfam" id="PF17406"/>
    </source>
</evidence>
<evidence type="ECO:0000259" key="10">
    <source>
        <dbReference type="Pfam" id="PF17405"/>
    </source>
</evidence>
<evidence type="ECO:0000313" key="14">
    <source>
        <dbReference type="Proteomes" id="UP001212152"/>
    </source>
</evidence>
<dbReference type="PANTHER" id="PTHR17972">
    <property type="entry name" value="NUCLEOLAR RNA-ASSOCIATED PROTEIN"/>
    <property type="match status" value="1"/>
</dbReference>